<dbReference type="InterPro" id="IPR018769">
    <property type="entry name" value="VgrG2_DUF2345"/>
</dbReference>
<evidence type="ECO:0000259" key="3">
    <source>
        <dbReference type="Pfam" id="PF10106"/>
    </source>
</evidence>
<dbReference type="SUPFAM" id="SSF69255">
    <property type="entry name" value="gp5 N-terminal domain-like"/>
    <property type="match status" value="1"/>
</dbReference>
<protein>
    <submittedName>
        <fullName evidence="5">Type VI secretion system tip protein VgrG</fullName>
    </submittedName>
</protein>
<dbReference type="Pfam" id="PF10106">
    <property type="entry name" value="DUF2345"/>
    <property type="match status" value="1"/>
</dbReference>
<reference evidence="5 6" key="1">
    <citation type="submission" date="2017-10" db="EMBL/GenBank/DDBJ databases">
        <title>Massilia psychrophilum sp. nov., a novel purple-pigmented bacterium isolated from Tianshan glacier, Xinjiang Municipality, China.</title>
        <authorList>
            <person name="Wang H."/>
        </authorList>
    </citation>
    <scope>NUCLEOTIDE SEQUENCE [LARGE SCALE GENOMIC DNA]</scope>
    <source>
        <strain evidence="5 6">JCM 30074</strain>
    </source>
</reference>
<dbReference type="Gene3D" id="2.30.110.50">
    <property type="match status" value="1"/>
</dbReference>
<dbReference type="OrthoDB" id="1907165at2"/>
<accession>A0A2G8TF13</accession>
<dbReference type="InterPro" id="IPR006531">
    <property type="entry name" value="Gp5/Vgr_OB"/>
</dbReference>
<dbReference type="InterPro" id="IPR006533">
    <property type="entry name" value="T6SS_Vgr_RhsGE"/>
</dbReference>
<feature type="domain" description="Putative type VI secretion system Rhs element associated Vgr" evidence="4">
    <location>
        <begin position="554"/>
        <end position="661"/>
    </location>
</feature>
<feature type="domain" description="DUF2345" evidence="3">
    <location>
        <begin position="694"/>
        <end position="837"/>
    </location>
</feature>
<dbReference type="AlphaFoldDB" id="A0A2G8TF13"/>
<dbReference type="InterPro" id="IPR017847">
    <property type="entry name" value="T6SS_RhsGE_Vgr_subset"/>
</dbReference>
<evidence type="ECO:0000256" key="1">
    <source>
        <dbReference type="ARBA" id="ARBA00005558"/>
    </source>
</evidence>
<dbReference type="InterPro" id="IPR037026">
    <property type="entry name" value="Vgr_OB-fold_dom_sf"/>
</dbReference>
<dbReference type="Pfam" id="PF13296">
    <property type="entry name" value="T6SS_Vgr"/>
    <property type="match status" value="1"/>
</dbReference>
<organism evidence="5 6">
    <name type="scientific">Massilia eurypsychrophila</name>
    <dbReference type="NCBI Taxonomy" id="1485217"/>
    <lineage>
        <taxon>Bacteria</taxon>
        <taxon>Pseudomonadati</taxon>
        <taxon>Pseudomonadota</taxon>
        <taxon>Betaproteobacteria</taxon>
        <taxon>Burkholderiales</taxon>
        <taxon>Oxalobacteraceae</taxon>
        <taxon>Telluria group</taxon>
        <taxon>Massilia</taxon>
    </lineage>
</organism>
<sequence length="913" mass="100001">MSLLKHRFGDFDLTDANRPIRLRLSTPSGTVDDLLLVKYVSGVEKICGGVEYSLLCLSNRAGMELKQFIANPIELQFVTDSGNLRSVSGIVAAVVEGQSDGGLATYQLIVRDAFSLLEQTCNTRVFRDGSEIDITNIILREWIFANPVALRTFRVDLGSLKSYPPRDFTMQFNESNAAFLRRIWKRRGISWFIQADAATKSGSDETAGHTLVLFDDAMSLKENPAGAARYHRDHGTEQRDSITAWHAVRTLTAGRVNRHSWDYKETWPMSCSAVSLNDQGASGNSFAAAIDDYLVDSPHAGDDSKDFRTLTVLRMQRREYEAKYFQGEGGDRDMRVGQWRRLNGHPEIDVHPIEDRNFICTELRVEAENNLPKTIDERACTLFALNRWNDDRAAFLKASDERRMRYTNRFTCVRRGIPIVPAYDPRIDLPRTEPQTAIVVGPENDEIHCDEHGRIKVRFPACRSEDHEHAQGAGASDTDRDSAWLRYVTGWAGNRFGAISLPRVGDEVAVVFLGGDPDKPLIIGSVHGARTPPPAFSHTSRLPGDKHLSGIVSKEAQARRRNQLRLDDTPGQISAQLGSEHGHSQLNLGYLTHPRHEGKADPRGEGAELRTDAALSLRGGRGVLISADASLRAAGRQLERDGLIGLSEALIHLQKQIADLAETHAAGEVDTEALSQVSAYLKQWEHGSNMDSGADTGGGAPIVALEARSGMLLGSGAGISMGAQTHVDLVSVGNTQVSAGRKLILHALQGISLFAHTLGVKLVSASGKVQVEAHDDDVEITSAKRIVLVASEEIIMQAPKVTIVTKGAQATYGTGVITHHCTGSYVVRSAKTEFPGAGDSAATTRQMPTSSIDHDQQVRIVDLSTGEPLANQRYRATMEDGQIMEGMTDDKGMTQTFRSTIPFGHFTIEAIYD</sequence>
<dbReference type="NCBIfam" id="TIGR03361">
    <property type="entry name" value="VI_Rhs_Vgr"/>
    <property type="match status" value="1"/>
</dbReference>
<evidence type="ECO:0000313" key="6">
    <source>
        <dbReference type="Proteomes" id="UP000230390"/>
    </source>
</evidence>
<dbReference type="Gene3D" id="3.55.50.10">
    <property type="entry name" value="Baseplate protein-like domains"/>
    <property type="match status" value="1"/>
</dbReference>
<keyword evidence="6" id="KW-1185">Reference proteome</keyword>
<name>A0A2G8TF13_9BURK</name>
<dbReference type="InterPro" id="IPR028244">
    <property type="entry name" value="T6SS_Rhs_Vgr_dom"/>
</dbReference>
<evidence type="ECO:0000259" key="4">
    <source>
        <dbReference type="Pfam" id="PF13296"/>
    </source>
</evidence>
<dbReference type="Pfam" id="PF04717">
    <property type="entry name" value="Phage_base_V"/>
    <property type="match status" value="1"/>
</dbReference>
<dbReference type="Proteomes" id="UP000230390">
    <property type="component" value="Unassembled WGS sequence"/>
</dbReference>
<gene>
    <name evidence="5" type="ORF">CR105_12055</name>
</gene>
<dbReference type="NCBIfam" id="TIGR01646">
    <property type="entry name" value="vgr_GE"/>
    <property type="match status" value="1"/>
</dbReference>
<dbReference type="Pfam" id="PF05954">
    <property type="entry name" value="Phage_GPD"/>
    <property type="match status" value="1"/>
</dbReference>
<comment type="caution">
    <text evidence="5">The sequence shown here is derived from an EMBL/GenBank/DDBJ whole genome shotgun (WGS) entry which is preliminary data.</text>
</comment>
<evidence type="ECO:0000259" key="2">
    <source>
        <dbReference type="Pfam" id="PF04717"/>
    </source>
</evidence>
<dbReference type="EMBL" id="PDOC01000006">
    <property type="protein sequence ID" value="PIL44645.1"/>
    <property type="molecule type" value="Genomic_DNA"/>
</dbReference>
<dbReference type="SUPFAM" id="SSF69279">
    <property type="entry name" value="Phage tail proteins"/>
    <property type="match status" value="2"/>
</dbReference>
<dbReference type="Gene3D" id="4.10.220.110">
    <property type="match status" value="1"/>
</dbReference>
<dbReference type="Gene3D" id="2.40.50.230">
    <property type="entry name" value="Gp5 N-terminal domain"/>
    <property type="match status" value="1"/>
</dbReference>
<comment type="similarity">
    <text evidence="1">Belongs to the VgrG protein family.</text>
</comment>
<proteinExistence type="inferred from homology"/>
<dbReference type="RefSeq" id="WP_099788706.1">
    <property type="nucleotide sequence ID" value="NZ_JBHLYV010000004.1"/>
</dbReference>
<evidence type="ECO:0000313" key="5">
    <source>
        <dbReference type="EMBL" id="PIL44645.1"/>
    </source>
</evidence>
<feature type="domain" description="Gp5/Type VI secretion system Vgr protein OB-fold" evidence="2">
    <location>
        <begin position="477"/>
        <end position="527"/>
    </location>
</feature>